<dbReference type="EMBL" id="CH474083">
    <property type="protein sequence ID" value="EDL76678.1"/>
    <property type="molecule type" value="Genomic_DNA"/>
</dbReference>
<dbReference type="AlphaFoldDB" id="A6KPT5"/>
<accession>A6KPT5</accession>
<gene>
    <name evidence="1" type="ORF">rCG_53046</name>
</gene>
<organism evidence="1 2">
    <name type="scientific">Rattus norvegicus</name>
    <name type="common">Rat</name>
    <dbReference type="NCBI Taxonomy" id="10116"/>
    <lineage>
        <taxon>Eukaryota</taxon>
        <taxon>Metazoa</taxon>
        <taxon>Chordata</taxon>
        <taxon>Craniata</taxon>
        <taxon>Vertebrata</taxon>
        <taxon>Euteleostomi</taxon>
        <taxon>Mammalia</taxon>
        <taxon>Eutheria</taxon>
        <taxon>Euarchontoglires</taxon>
        <taxon>Glires</taxon>
        <taxon>Rodentia</taxon>
        <taxon>Myomorpha</taxon>
        <taxon>Muroidea</taxon>
        <taxon>Muridae</taxon>
        <taxon>Murinae</taxon>
        <taxon>Rattus</taxon>
    </lineage>
</organism>
<evidence type="ECO:0000313" key="2">
    <source>
        <dbReference type="Proteomes" id="UP000234681"/>
    </source>
</evidence>
<protein>
    <submittedName>
        <fullName evidence="1">RCG53046</fullName>
    </submittedName>
</protein>
<proteinExistence type="predicted"/>
<dbReference type="Proteomes" id="UP000234681">
    <property type="component" value="Chromosome 11"/>
</dbReference>
<name>A6KPT5_RAT</name>
<sequence length="44" mass="4857">MCCSEEGDETLCHPVWPVWVLSHPLIATWYPHGSPGRAGSHVDV</sequence>
<reference evidence="2" key="1">
    <citation type="submission" date="2005-09" db="EMBL/GenBank/DDBJ databases">
        <authorList>
            <person name="Mural R.J."/>
            <person name="Li P.W."/>
            <person name="Adams M.D."/>
            <person name="Amanatides P.G."/>
            <person name="Baden-Tillson H."/>
            <person name="Barnstead M."/>
            <person name="Chin S.H."/>
            <person name="Dew I."/>
            <person name="Evans C.A."/>
            <person name="Ferriera S."/>
            <person name="Flanigan M."/>
            <person name="Fosler C."/>
            <person name="Glodek A."/>
            <person name="Gu Z."/>
            <person name="Holt R.A."/>
            <person name="Jennings D."/>
            <person name="Kraft C.L."/>
            <person name="Lu F."/>
            <person name="Nguyen T."/>
            <person name="Nusskern D.R."/>
            <person name="Pfannkoch C.M."/>
            <person name="Sitter C."/>
            <person name="Sutton G.G."/>
            <person name="Venter J.C."/>
            <person name="Wang Z."/>
            <person name="Woodage T."/>
            <person name="Zheng X.H."/>
            <person name="Zhong F."/>
        </authorList>
    </citation>
    <scope>NUCLEOTIDE SEQUENCE [LARGE SCALE GENOMIC DNA]</scope>
    <source>
        <strain>BN</strain>
        <strain evidence="2">Sprague-Dawley</strain>
    </source>
</reference>
<evidence type="ECO:0000313" key="1">
    <source>
        <dbReference type="EMBL" id="EDL76678.1"/>
    </source>
</evidence>